<dbReference type="AlphaFoldDB" id="A0A1W1C7J7"/>
<accession>A0A1W1C7J7</accession>
<organism evidence="1">
    <name type="scientific">hydrothermal vent metagenome</name>
    <dbReference type="NCBI Taxonomy" id="652676"/>
    <lineage>
        <taxon>unclassified sequences</taxon>
        <taxon>metagenomes</taxon>
        <taxon>ecological metagenomes</taxon>
    </lineage>
</organism>
<gene>
    <name evidence="1" type="ORF">MNB_SV-12-932</name>
</gene>
<protein>
    <submittedName>
        <fullName evidence="1">Uncharacterized protein</fullName>
    </submittedName>
</protein>
<proteinExistence type="predicted"/>
<evidence type="ECO:0000313" key="1">
    <source>
        <dbReference type="EMBL" id="SFV61704.1"/>
    </source>
</evidence>
<reference evidence="1" key="1">
    <citation type="submission" date="2016-10" db="EMBL/GenBank/DDBJ databases">
        <authorList>
            <person name="de Groot N.N."/>
        </authorList>
    </citation>
    <scope>NUCLEOTIDE SEQUENCE</scope>
</reference>
<dbReference type="EMBL" id="FPHE01000108">
    <property type="protein sequence ID" value="SFV61704.1"/>
    <property type="molecule type" value="Genomic_DNA"/>
</dbReference>
<sequence length="306" mass="34235">MKKIVLIVLSFSTISTAFEAEYGSGTFAMKGGFLGLTGEITTDVSTYSLVDRHSNIGKFFYSYDLTWYDSKVLKQGQHTYNEFASDANSFLPSSSPATIPEMEYRLKGLDANIRLGYDVIHKDKDNFFGAGVLIGVSIPWIDSTKGDDDSTPSLGFMLDNASNIKDAKDMFADSKTEIMTYKIGPSINFQKSMTKNISFYGIGSYAYQTGYVKNSYADADFTVNGTFQELNMGLYFTPFTERYKWGWLTLSPRVYATLGYKYSKWDVDEMLIDISGTEMSSDMLDAFAMKFGMDSSIGYFGLGYSF</sequence>
<name>A0A1W1C7J7_9ZZZZ</name>